<dbReference type="GO" id="GO:0005525">
    <property type="term" value="F:GTP binding"/>
    <property type="evidence" value="ECO:0007669"/>
    <property type="project" value="InterPro"/>
</dbReference>
<evidence type="ECO:0000256" key="1">
    <source>
        <dbReference type="ARBA" id="ARBA00022485"/>
    </source>
</evidence>
<evidence type="ECO:0000259" key="5">
    <source>
        <dbReference type="PROSITE" id="PS51656"/>
    </source>
</evidence>
<dbReference type="AlphaFoldDB" id="A0A8D6PXM6"/>
<keyword evidence="2" id="KW-0479">Metal-binding</keyword>
<evidence type="ECO:0000313" key="7">
    <source>
        <dbReference type="Proteomes" id="UP000679213"/>
    </source>
</evidence>
<dbReference type="Proteomes" id="UP000679213">
    <property type="component" value="Chromosome I"/>
</dbReference>
<sequence length="234" mass="26345">MRVIGIIGYKNSGKTSLIEDILKHSNEKIGVIKHTDKDVEIDMIGKDTYRFFTSGAKIAVLSTQNKTVFFTKNMSLEDILSKLVGYGLDFVIIEGFKEELKRLNIPKIVMIKDKEGSELIDDHTVKVIEDYNYNIEEILKIIKEKSIIPTMNLNCGYCGYNCKTFVKALAKGEAKWDDCILSNGVRIIVDDKIIPTVPFVSKIIGKTIKAMVESLKGVENPKNIKIIIDPSKIK</sequence>
<dbReference type="KEGG" id="mesg:MLAUSG7_1113"/>
<dbReference type="InterPro" id="IPR027417">
    <property type="entry name" value="P-loop_NTPase"/>
</dbReference>
<accession>A0A8D6PXM6</accession>
<feature type="domain" description="4Fe-4S" evidence="5">
    <location>
        <begin position="136"/>
        <end position="196"/>
    </location>
</feature>
<gene>
    <name evidence="6" type="primary">mobB</name>
    <name evidence="6" type="ORF">MLAUSG7_1113</name>
</gene>
<dbReference type="PANTHER" id="PTHR40072">
    <property type="entry name" value="MOLYBDOPTERIN-GUANINE DINUCLEOTIDE BIOSYNTHESIS ADAPTER PROTEIN-RELATED"/>
    <property type="match status" value="1"/>
</dbReference>
<keyword evidence="1" id="KW-0004">4Fe-4S</keyword>
<dbReference type="Pfam" id="PF03205">
    <property type="entry name" value="MobB"/>
    <property type="match status" value="1"/>
</dbReference>
<evidence type="ECO:0000256" key="3">
    <source>
        <dbReference type="ARBA" id="ARBA00023004"/>
    </source>
</evidence>
<keyword evidence="3" id="KW-0408">Iron</keyword>
<reference evidence="6 7" key="1">
    <citation type="submission" date="2020-04" db="EMBL/GenBank/DDBJ databases">
        <authorList>
            <consortium name="Genoscope - CEA"/>
            <person name="William W."/>
        </authorList>
    </citation>
    <scope>NUCLEOTIDE SEQUENCE [LARGE SCALE GENOMIC DNA]</scope>
    <source>
        <strain evidence="6 7">SG7</strain>
    </source>
</reference>
<evidence type="ECO:0000256" key="4">
    <source>
        <dbReference type="ARBA" id="ARBA00023014"/>
    </source>
</evidence>
<evidence type="ECO:0000256" key="2">
    <source>
        <dbReference type="ARBA" id="ARBA00022723"/>
    </source>
</evidence>
<dbReference type="NCBIfam" id="TIGR00176">
    <property type="entry name" value="mobB"/>
    <property type="match status" value="1"/>
</dbReference>
<evidence type="ECO:0000313" key="6">
    <source>
        <dbReference type="EMBL" id="CAB3289216.1"/>
    </source>
</evidence>
<name>A0A8D6PXM6_9EURY</name>
<dbReference type="Gene3D" id="3.40.50.300">
    <property type="entry name" value="P-loop containing nucleotide triphosphate hydrolases"/>
    <property type="match status" value="1"/>
</dbReference>
<dbReference type="InterPro" id="IPR004435">
    <property type="entry name" value="MobB_dom"/>
</dbReference>
<dbReference type="PANTHER" id="PTHR40072:SF1">
    <property type="entry name" value="MOLYBDOPTERIN-GUANINE DINUCLEOTIDE BIOSYNTHESIS ADAPTER PROTEIN"/>
    <property type="match status" value="1"/>
</dbReference>
<organism evidence="6 7">
    <name type="scientific">Methanocaldococcus lauensis</name>
    <dbReference type="NCBI Taxonomy" id="2546128"/>
    <lineage>
        <taxon>Archaea</taxon>
        <taxon>Methanobacteriati</taxon>
        <taxon>Methanobacteriota</taxon>
        <taxon>Methanomada group</taxon>
        <taxon>Methanococci</taxon>
        <taxon>Methanococcales</taxon>
        <taxon>Methanocaldococcaceae</taxon>
        <taxon>Methanocaldococcus</taxon>
    </lineage>
</organism>
<protein>
    <submittedName>
        <fullName evidence="6">Molybdopterin-guanine dinucleotide biosynthesis adapter protein</fullName>
    </submittedName>
</protein>
<dbReference type="GeneID" id="65883909"/>
<dbReference type="GO" id="GO:0006777">
    <property type="term" value="P:Mo-molybdopterin cofactor biosynthetic process"/>
    <property type="evidence" value="ECO:0007669"/>
    <property type="project" value="InterPro"/>
</dbReference>
<dbReference type="PROSITE" id="PS51656">
    <property type="entry name" value="4FE4S"/>
    <property type="match status" value="1"/>
</dbReference>
<dbReference type="GO" id="GO:0051539">
    <property type="term" value="F:4 iron, 4 sulfur cluster binding"/>
    <property type="evidence" value="ECO:0007669"/>
    <property type="project" value="UniProtKB-KW"/>
</dbReference>
<dbReference type="SUPFAM" id="SSF52540">
    <property type="entry name" value="P-loop containing nucleoside triphosphate hydrolases"/>
    <property type="match status" value="1"/>
</dbReference>
<dbReference type="InterPro" id="IPR052539">
    <property type="entry name" value="MGD_biosynthesis_adapter"/>
</dbReference>
<proteinExistence type="predicted"/>
<dbReference type="InterPro" id="IPR007202">
    <property type="entry name" value="4Fe-4S_dom"/>
</dbReference>
<dbReference type="NCBIfam" id="NF011062">
    <property type="entry name" value="PRK14494.1-1"/>
    <property type="match status" value="1"/>
</dbReference>
<dbReference type="GO" id="GO:0046872">
    <property type="term" value="F:metal ion binding"/>
    <property type="evidence" value="ECO:0007669"/>
    <property type="project" value="UniProtKB-KW"/>
</dbReference>
<dbReference type="RefSeq" id="WP_214399467.1">
    <property type="nucleotide sequence ID" value="NZ_LR792632.1"/>
</dbReference>
<dbReference type="Pfam" id="PF04060">
    <property type="entry name" value="FeS"/>
    <property type="match status" value="1"/>
</dbReference>
<keyword evidence="4" id="KW-0411">Iron-sulfur</keyword>
<keyword evidence="7" id="KW-1185">Reference proteome</keyword>
<dbReference type="EMBL" id="LR792632">
    <property type="protein sequence ID" value="CAB3289216.1"/>
    <property type="molecule type" value="Genomic_DNA"/>
</dbReference>